<feature type="chain" id="PRO_5005189707" description="Intimal thickness related receptor IRP domain-containing protein" evidence="3">
    <location>
        <begin position="26"/>
        <end position="583"/>
    </location>
</feature>
<keyword evidence="2" id="KW-0812">Transmembrane</keyword>
<feature type="compositionally biased region" description="Basic and acidic residues" evidence="1">
    <location>
        <begin position="477"/>
        <end position="488"/>
    </location>
</feature>
<keyword evidence="3" id="KW-0732">Signal</keyword>
<feature type="compositionally biased region" description="Low complexity" evidence="1">
    <location>
        <begin position="549"/>
        <end position="559"/>
    </location>
</feature>
<protein>
    <recommendedName>
        <fullName evidence="6">Intimal thickness related receptor IRP domain-containing protein</fullName>
    </recommendedName>
</protein>
<feature type="signal peptide" evidence="3">
    <location>
        <begin position="1"/>
        <end position="25"/>
    </location>
</feature>
<dbReference type="Proteomes" id="UP000041254">
    <property type="component" value="Unassembled WGS sequence"/>
</dbReference>
<feature type="transmembrane region" description="Helical" evidence="2">
    <location>
        <begin position="279"/>
        <end position="296"/>
    </location>
</feature>
<dbReference type="EMBL" id="CDMY01000603">
    <property type="protein sequence ID" value="CEM25817.1"/>
    <property type="molecule type" value="Genomic_DNA"/>
</dbReference>
<name>A0A0G4GA13_VITBC</name>
<organism evidence="4 5">
    <name type="scientific">Vitrella brassicaformis (strain CCMP3155)</name>
    <dbReference type="NCBI Taxonomy" id="1169540"/>
    <lineage>
        <taxon>Eukaryota</taxon>
        <taxon>Sar</taxon>
        <taxon>Alveolata</taxon>
        <taxon>Colpodellida</taxon>
        <taxon>Vitrellaceae</taxon>
        <taxon>Vitrella</taxon>
    </lineage>
</organism>
<keyword evidence="2" id="KW-1133">Transmembrane helix</keyword>
<dbReference type="PANTHER" id="PTHR36329:SF1">
    <property type="entry name" value="TRANSMEMBRANE PROTEIN"/>
    <property type="match status" value="1"/>
</dbReference>
<gene>
    <name evidence="4" type="ORF">Vbra_9847</name>
</gene>
<feature type="transmembrane region" description="Helical" evidence="2">
    <location>
        <begin position="386"/>
        <end position="405"/>
    </location>
</feature>
<dbReference type="InParanoid" id="A0A0G4GA13"/>
<feature type="transmembrane region" description="Helical" evidence="2">
    <location>
        <begin position="245"/>
        <end position="267"/>
    </location>
</feature>
<keyword evidence="5" id="KW-1185">Reference proteome</keyword>
<dbReference type="VEuPathDB" id="CryptoDB:Vbra_9847"/>
<feature type="transmembrane region" description="Helical" evidence="2">
    <location>
        <begin position="302"/>
        <end position="322"/>
    </location>
</feature>
<evidence type="ECO:0000256" key="3">
    <source>
        <dbReference type="SAM" id="SignalP"/>
    </source>
</evidence>
<accession>A0A0G4GA13</accession>
<evidence type="ECO:0000256" key="2">
    <source>
        <dbReference type="SAM" id="Phobius"/>
    </source>
</evidence>
<dbReference type="AlphaFoldDB" id="A0A0G4GA13"/>
<sequence length="583" mass="65262">MRRFFLFSRLVFVTALLVFLSAAEGRLVILPGPDDSLDRCDTKLAPYSPSVPVEGLRGIVQYFPKLCAFNSTVPEAIDEAKRVWLFDTCSDLHIWSIIQVGNSKADALVFTGSNFTARRVDRRDVKVPVLSISGKVPSEIKQRIAEDNQVEVLIDPHRADWFNCEEFESLELVYAILAPCWLCVSILWSLNTYKRPHVSVNHLHRFMTVAPVIKTGVSMAGFLMFVQCRNTQLQDRATTYFAMCYLWLSTMYVTVFFTVVLLLSKGWMLTREVFSRKESMTVAILVGLVYVVQSANQLNPTLLMPALLLLYGVLAVISIKSCQRNLHHLQLRLQYVRINRLEVFQRSLKLKLLMFRVLKYTLAVFFLTVFVSRCILQTLLGLWATGYVVLAVLDFCVWLVLAVTFRARPPILYWDLIQRQEPSNHVIPMYHAMQDPDNSSGAGTPCRHTPTAQPVATPAISEGEPPVVVVLNPTQSEYERQRGKDDHQPCGTPSSGGGEAASPMSPDPWHPLSHVVLGTPCGRPPAHHAHGGGERESGAWDALSGGGLSPSSVSRPLLEPSERDRDDGQDNGVADHSGHQRRW</sequence>
<reference evidence="4 5" key="1">
    <citation type="submission" date="2014-11" db="EMBL/GenBank/DDBJ databases">
        <authorList>
            <person name="Zhu J."/>
            <person name="Qi W."/>
            <person name="Song R."/>
        </authorList>
    </citation>
    <scope>NUCLEOTIDE SEQUENCE [LARGE SCALE GENOMIC DNA]</scope>
</reference>
<evidence type="ECO:0000313" key="4">
    <source>
        <dbReference type="EMBL" id="CEM25817.1"/>
    </source>
</evidence>
<feature type="transmembrane region" description="Helical" evidence="2">
    <location>
        <begin position="357"/>
        <end position="380"/>
    </location>
</feature>
<evidence type="ECO:0008006" key="6">
    <source>
        <dbReference type="Google" id="ProtNLM"/>
    </source>
</evidence>
<dbReference type="PhylomeDB" id="A0A0G4GA13"/>
<evidence type="ECO:0000313" key="5">
    <source>
        <dbReference type="Proteomes" id="UP000041254"/>
    </source>
</evidence>
<dbReference type="OrthoDB" id="346562at2759"/>
<proteinExistence type="predicted"/>
<keyword evidence="2" id="KW-0472">Membrane</keyword>
<feature type="transmembrane region" description="Helical" evidence="2">
    <location>
        <begin position="203"/>
        <end position="225"/>
    </location>
</feature>
<evidence type="ECO:0000256" key="1">
    <source>
        <dbReference type="SAM" id="MobiDB-lite"/>
    </source>
</evidence>
<feature type="transmembrane region" description="Helical" evidence="2">
    <location>
        <begin position="172"/>
        <end position="191"/>
    </location>
</feature>
<feature type="region of interest" description="Disordered" evidence="1">
    <location>
        <begin position="432"/>
        <end position="583"/>
    </location>
</feature>
<dbReference type="PANTHER" id="PTHR36329">
    <property type="entry name" value="TRANSMEMBRANE PROTEIN"/>
    <property type="match status" value="1"/>
</dbReference>